<keyword evidence="3" id="KW-1185">Reference proteome</keyword>
<name>A0A2U8GK51_9RHOO</name>
<evidence type="ECO:0000313" key="3">
    <source>
        <dbReference type="Proteomes" id="UP000244930"/>
    </source>
</evidence>
<dbReference type="Proteomes" id="UP000244930">
    <property type="component" value="Chromosome"/>
</dbReference>
<proteinExistence type="predicted"/>
<sequence length="72" mass="8229">MESRPMPQIGTPSHLEPAQIRFVLDKLKRIIKDKSVATKRRRAMTSDHAGEICRKPKGDAGRRHRLAPAQMR</sequence>
<feature type="region of interest" description="Disordered" evidence="1">
    <location>
        <begin position="38"/>
        <end position="72"/>
    </location>
</feature>
<dbReference type="AlphaFoldDB" id="A0A2U8GK51"/>
<dbReference type="KEGG" id="acom:CEW83_00335"/>
<organism evidence="2 3">
    <name type="scientific">Parazoarcus communis</name>
    <dbReference type="NCBI Taxonomy" id="41977"/>
    <lineage>
        <taxon>Bacteria</taxon>
        <taxon>Pseudomonadati</taxon>
        <taxon>Pseudomonadota</taxon>
        <taxon>Betaproteobacteria</taxon>
        <taxon>Rhodocyclales</taxon>
        <taxon>Zoogloeaceae</taxon>
        <taxon>Parazoarcus</taxon>
    </lineage>
</organism>
<evidence type="ECO:0000256" key="1">
    <source>
        <dbReference type="SAM" id="MobiDB-lite"/>
    </source>
</evidence>
<reference evidence="2 3" key="1">
    <citation type="submission" date="2017-06" db="EMBL/GenBank/DDBJ databases">
        <title>Azoarcus.</title>
        <authorList>
            <person name="Woo J.-H."/>
            <person name="Kim H.-S."/>
        </authorList>
    </citation>
    <scope>NUCLEOTIDE SEQUENCE [LARGE SCALE GENOMIC DNA]</scope>
    <source>
        <strain evidence="2 3">TSPY31</strain>
    </source>
</reference>
<evidence type="ECO:0000313" key="2">
    <source>
        <dbReference type="EMBL" id="AWI73857.1"/>
    </source>
</evidence>
<dbReference type="EMBL" id="CP022187">
    <property type="protein sequence ID" value="AWI73857.1"/>
    <property type="molecule type" value="Genomic_DNA"/>
</dbReference>
<accession>A0A2U8GK51</accession>
<protein>
    <submittedName>
        <fullName evidence="2">Uncharacterized protein</fullName>
    </submittedName>
</protein>
<gene>
    <name evidence="2" type="ORF">CEW83_00335</name>
</gene>
<feature type="compositionally biased region" description="Basic and acidic residues" evidence="1">
    <location>
        <begin position="44"/>
        <end position="61"/>
    </location>
</feature>